<dbReference type="AlphaFoldDB" id="A0A9P4K427"/>
<name>A0A9P4K427_9PLEO</name>
<feature type="domain" description="BRCT" evidence="1">
    <location>
        <begin position="10"/>
        <end position="80"/>
    </location>
</feature>
<dbReference type="PROSITE" id="PS50172">
    <property type="entry name" value="BRCT"/>
    <property type="match status" value="1"/>
</dbReference>
<gene>
    <name evidence="2" type="ORF">CC78DRAFT_586394</name>
</gene>
<organism evidence="2 3">
    <name type="scientific">Lojkania enalia</name>
    <dbReference type="NCBI Taxonomy" id="147567"/>
    <lineage>
        <taxon>Eukaryota</taxon>
        <taxon>Fungi</taxon>
        <taxon>Dikarya</taxon>
        <taxon>Ascomycota</taxon>
        <taxon>Pezizomycotina</taxon>
        <taxon>Dothideomycetes</taxon>
        <taxon>Pleosporomycetidae</taxon>
        <taxon>Pleosporales</taxon>
        <taxon>Pleosporales incertae sedis</taxon>
        <taxon>Lojkania</taxon>
    </lineage>
</organism>
<dbReference type="SUPFAM" id="SSF52113">
    <property type="entry name" value="BRCT domain"/>
    <property type="match status" value="1"/>
</dbReference>
<dbReference type="Pfam" id="PF00533">
    <property type="entry name" value="BRCT"/>
    <property type="match status" value="1"/>
</dbReference>
<dbReference type="EMBL" id="ML986723">
    <property type="protein sequence ID" value="KAF2259069.1"/>
    <property type="molecule type" value="Genomic_DNA"/>
</dbReference>
<dbReference type="InterPro" id="IPR036420">
    <property type="entry name" value="BRCT_dom_sf"/>
</dbReference>
<protein>
    <recommendedName>
        <fullName evidence="1">BRCT domain-containing protein</fullName>
    </recommendedName>
</protein>
<keyword evidence="3" id="KW-1185">Reference proteome</keyword>
<dbReference type="Gene3D" id="3.40.50.10190">
    <property type="entry name" value="BRCT domain"/>
    <property type="match status" value="1"/>
</dbReference>
<evidence type="ECO:0000259" key="1">
    <source>
        <dbReference type="PROSITE" id="PS50172"/>
    </source>
</evidence>
<dbReference type="OrthoDB" id="446168at2759"/>
<comment type="caution">
    <text evidence="2">The sequence shown here is derived from an EMBL/GenBank/DDBJ whole genome shotgun (WGS) entry which is preliminary data.</text>
</comment>
<evidence type="ECO:0000313" key="2">
    <source>
        <dbReference type="EMBL" id="KAF2259069.1"/>
    </source>
</evidence>
<evidence type="ECO:0000313" key="3">
    <source>
        <dbReference type="Proteomes" id="UP000800093"/>
    </source>
</evidence>
<sequence length="109" mass="11746">MAKKGTLISVKPGALKGTSLIVTGDIPGQSRKSAQQILINAGATIEKSLNKKVQLVVLGEKPGPDKLTKIEDMGIETKEWDDLMEEIKGEGANEPAADDGWMMYFMSLV</sequence>
<dbReference type="InterPro" id="IPR001357">
    <property type="entry name" value="BRCT_dom"/>
</dbReference>
<accession>A0A9P4K427</accession>
<dbReference type="Proteomes" id="UP000800093">
    <property type="component" value="Unassembled WGS sequence"/>
</dbReference>
<proteinExistence type="predicted"/>
<reference evidence="3" key="1">
    <citation type="journal article" date="2020" name="Stud. Mycol.">
        <title>101 Dothideomycetes genomes: A test case for predicting lifestyles and emergence of pathogens.</title>
        <authorList>
            <person name="Haridas S."/>
            <person name="Albert R."/>
            <person name="Binder M."/>
            <person name="Bloem J."/>
            <person name="LaButti K."/>
            <person name="Salamov A."/>
            <person name="Andreopoulos B."/>
            <person name="Baker S."/>
            <person name="Barry K."/>
            <person name="Bills G."/>
            <person name="Bluhm B."/>
            <person name="Cannon C."/>
            <person name="Castanera R."/>
            <person name="Culley D."/>
            <person name="Daum C."/>
            <person name="Ezra D."/>
            <person name="Gonzalez J."/>
            <person name="Henrissat B."/>
            <person name="Kuo A."/>
            <person name="Liang C."/>
            <person name="Lipzen A."/>
            <person name="Lutzoni F."/>
            <person name="Magnuson J."/>
            <person name="Mondo S."/>
            <person name="Nolan M."/>
            <person name="Ohm R."/>
            <person name="Pangilinan J."/>
            <person name="Park H.-J."/>
            <person name="Ramirez L."/>
            <person name="Alfaro M."/>
            <person name="Sun H."/>
            <person name="Tritt A."/>
            <person name="Yoshinaga Y."/>
            <person name="Zwiers L.-H."/>
            <person name="Turgeon B."/>
            <person name="Goodwin S."/>
            <person name="Spatafora J."/>
            <person name="Crous P."/>
            <person name="Grigoriev I."/>
        </authorList>
    </citation>
    <scope>NUCLEOTIDE SEQUENCE [LARGE SCALE GENOMIC DNA]</scope>
    <source>
        <strain evidence="3">CBS 304.66</strain>
    </source>
</reference>